<dbReference type="InterPro" id="IPR017930">
    <property type="entry name" value="Myb_dom"/>
</dbReference>
<dbReference type="PANTHER" id="PTHR46621">
    <property type="entry name" value="SNRNA-ACTIVATING PROTEIN COMPLEX SUBUNIT 4"/>
    <property type="match status" value="1"/>
</dbReference>
<dbReference type="VEuPathDB" id="TrichDB:TVAG_157200"/>
<dbReference type="Pfam" id="PF13921">
    <property type="entry name" value="Myb_DNA-bind_6"/>
    <property type="match status" value="1"/>
</dbReference>
<evidence type="ECO:0000256" key="2">
    <source>
        <dbReference type="ARBA" id="ARBA00023015"/>
    </source>
</evidence>
<dbReference type="PROSITE" id="PS50090">
    <property type="entry name" value="MYB_LIKE"/>
    <property type="match status" value="2"/>
</dbReference>
<dbReference type="GO" id="GO:0000978">
    <property type="term" value="F:RNA polymerase II cis-regulatory region sequence-specific DNA binding"/>
    <property type="evidence" value="ECO:0000318"/>
    <property type="project" value="GO_Central"/>
</dbReference>
<dbReference type="KEGG" id="tva:4768577"/>
<evidence type="ECO:0000259" key="7">
    <source>
        <dbReference type="PROSITE" id="PS51294"/>
    </source>
</evidence>
<evidence type="ECO:0000256" key="4">
    <source>
        <dbReference type="ARBA" id="ARBA00023163"/>
    </source>
</evidence>
<dbReference type="SMART" id="SM00717">
    <property type="entry name" value="SANT"/>
    <property type="match status" value="2"/>
</dbReference>
<feature type="domain" description="Myb-like" evidence="6">
    <location>
        <begin position="60"/>
        <end position="110"/>
    </location>
</feature>
<feature type="domain" description="HTH myb-type" evidence="7">
    <location>
        <begin position="8"/>
        <end position="63"/>
    </location>
</feature>
<dbReference type="InterPro" id="IPR051575">
    <property type="entry name" value="Myb-like_DNA-bd"/>
</dbReference>
<keyword evidence="4" id="KW-0804">Transcription</keyword>
<dbReference type="PANTHER" id="PTHR46621:SF1">
    <property type="entry name" value="SNRNA-ACTIVATING PROTEIN COMPLEX SUBUNIT 4"/>
    <property type="match status" value="1"/>
</dbReference>
<keyword evidence="3 8" id="KW-0238">DNA-binding</keyword>
<dbReference type="SUPFAM" id="SSF46689">
    <property type="entry name" value="Homeodomain-like"/>
    <property type="match status" value="1"/>
</dbReference>
<dbReference type="SMR" id="A2E9J2"/>
<dbReference type="Proteomes" id="UP000001542">
    <property type="component" value="Unassembled WGS sequence"/>
</dbReference>
<feature type="domain" description="Myb-like" evidence="6">
    <location>
        <begin position="8"/>
        <end position="59"/>
    </location>
</feature>
<sequence>MLQFQIPRKTHPKVKFTVEDDAKLKSLVEEFGETDWNLISQKMQTRNPRQCRERWENYLSPKVNHDPFTPQEDLKLFNLYEELGPKWVAISKRFNNRTDISVKSRWMVLKRRNITKESVMLQLKNQAPENDDHEERSNNVDKIIQRLADIAEYSDNDWSCFDIEPVYTMF</sequence>
<dbReference type="eggNOG" id="KOG0048">
    <property type="taxonomic scope" value="Eukaryota"/>
</dbReference>
<reference evidence="8" key="2">
    <citation type="journal article" date="2007" name="Science">
        <title>Draft genome sequence of the sexually transmitted pathogen Trichomonas vaginalis.</title>
        <authorList>
            <person name="Carlton J.M."/>
            <person name="Hirt R.P."/>
            <person name="Silva J.C."/>
            <person name="Delcher A.L."/>
            <person name="Schatz M."/>
            <person name="Zhao Q."/>
            <person name="Wortman J.R."/>
            <person name="Bidwell S.L."/>
            <person name="Alsmark U.C.M."/>
            <person name="Besteiro S."/>
            <person name="Sicheritz-Ponten T."/>
            <person name="Noel C.J."/>
            <person name="Dacks J.B."/>
            <person name="Foster P.G."/>
            <person name="Simillion C."/>
            <person name="Van de Peer Y."/>
            <person name="Miranda-Saavedra D."/>
            <person name="Barton G.J."/>
            <person name="Westrop G.D."/>
            <person name="Mueller S."/>
            <person name="Dessi D."/>
            <person name="Fiori P.L."/>
            <person name="Ren Q."/>
            <person name="Paulsen I."/>
            <person name="Zhang H."/>
            <person name="Bastida-Corcuera F.D."/>
            <person name="Simoes-Barbosa A."/>
            <person name="Brown M.T."/>
            <person name="Hayes R.D."/>
            <person name="Mukherjee M."/>
            <person name="Okumura C.Y."/>
            <person name="Schneider R."/>
            <person name="Smith A.J."/>
            <person name="Vanacova S."/>
            <person name="Villalvazo M."/>
            <person name="Haas B.J."/>
            <person name="Pertea M."/>
            <person name="Feldblyum T.V."/>
            <person name="Utterback T.R."/>
            <person name="Shu C.L."/>
            <person name="Osoegawa K."/>
            <person name="de Jong P.J."/>
            <person name="Hrdy I."/>
            <person name="Horvathova L."/>
            <person name="Zubacova Z."/>
            <person name="Dolezal P."/>
            <person name="Malik S.B."/>
            <person name="Logsdon J.M. Jr."/>
            <person name="Henze K."/>
            <person name="Gupta A."/>
            <person name="Wang C.C."/>
            <person name="Dunne R.L."/>
            <person name="Upcroft J.A."/>
            <person name="Upcroft P."/>
            <person name="White O."/>
            <person name="Salzberg S.L."/>
            <person name="Tang P."/>
            <person name="Chiu C.-H."/>
            <person name="Lee Y.-S."/>
            <person name="Embley T.M."/>
            <person name="Coombs G.H."/>
            <person name="Mottram J.C."/>
            <person name="Tachezy J."/>
            <person name="Fraser-Liggett C.M."/>
            <person name="Johnson P.J."/>
        </authorList>
    </citation>
    <scope>NUCLEOTIDE SEQUENCE [LARGE SCALE GENOMIC DNA]</scope>
    <source>
        <strain evidence="8">G3</strain>
    </source>
</reference>
<dbReference type="EMBL" id="DS113334">
    <property type="protein sequence ID" value="EAY10643.1"/>
    <property type="molecule type" value="Genomic_DNA"/>
</dbReference>
<proteinExistence type="predicted"/>
<evidence type="ECO:0000259" key="6">
    <source>
        <dbReference type="PROSITE" id="PS50090"/>
    </source>
</evidence>
<evidence type="ECO:0000256" key="5">
    <source>
        <dbReference type="ARBA" id="ARBA00023242"/>
    </source>
</evidence>
<dbReference type="AlphaFoldDB" id="A2E9J2"/>
<dbReference type="Gene3D" id="1.10.10.60">
    <property type="entry name" value="Homeodomain-like"/>
    <property type="match status" value="2"/>
</dbReference>
<keyword evidence="2" id="KW-0805">Transcription regulation</keyword>
<dbReference type="InParanoid" id="A2E9J2"/>
<dbReference type="GO" id="GO:0000981">
    <property type="term" value="F:DNA-binding transcription factor activity, RNA polymerase II-specific"/>
    <property type="evidence" value="ECO:0000318"/>
    <property type="project" value="GO_Central"/>
</dbReference>
<evidence type="ECO:0000256" key="1">
    <source>
        <dbReference type="ARBA" id="ARBA00022737"/>
    </source>
</evidence>
<dbReference type="VEuPathDB" id="TrichDB:TVAGG3_0746670"/>
<feature type="domain" description="HTH myb-type" evidence="7">
    <location>
        <begin position="64"/>
        <end position="114"/>
    </location>
</feature>
<accession>A2E9J2</accession>
<evidence type="ECO:0000256" key="3">
    <source>
        <dbReference type="ARBA" id="ARBA00023125"/>
    </source>
</evidence>
<dbReference type="GO" id="GO:0005634">
    <property type="term" value="C:nucleus"/>
    <property type="evidence" value="ECO:0000318"/>
    <property type="project" value="GO_Central"/>
</dbReference>
<dbReference type="STRING" id="5722.A2E9J2"/>
<dbReference type="CDD" id="cd00167">
    <property type="entry name" value="SANT"/>
    <property type="match status" value="2"/>
</dbReference>
<name>A2E9J2_TRIV3</name>
<keyword evidence="1" id="KW-0677">Repeat</keyword>
<keyword evidence="5" id="KW-0539">Nucleus</keyword>
<dbReference type="OrthoDB" id="2143914at2759"/>
<evidence type="ECO:0000313" key="8">
    <source>
        <dbReference type="EMBL" id="EAY10643.1"/>
    </source>
</evidence>
<gene>
    <name evidence="8" type="ORF">TVAG_157200</name>
</gene>
<keyword evidence="9" id="KW-1185">Reference proteome</keyword>
<protein>
    <submittedName>
        <fullName evidence="8">Myb-like DNA-binding domain containing protein</fullName>
    </submittedName>
</protein>
<dbReference type="GO" id="GO:0006355">
    <property type="term" value="P:regulation of DNA-templated transcription"/>
    <property type="evidence" value="ECO:0000318"/>
    <property type="project" value="GO_Central"/>
</dbReference>
<dbReference type="PROSITE" id="PS51294">
    <property type="entry name" value="HTH_MYB"/>
    <property type="match status" value="2"/>
</dbReference>
<evidence type="ECO:0000313" key="9">
    <source>
        <dbReference type="Proteomes" id="UP000001542"/>
    </source>
</evidence>
<reference evidence="8" key="1">
    <citation type="submission" date="2006-10" db="EMBL/GenBank/DDBJ databases">
        <authorList>
            <person name="Amadeo P."/>
            <person name="Zhao Q."/>
            <person name="Wortman J."/>
            <person name="Fraser-Liggett C."/>
            <person name="Carlton J."/>
        </authorList>
    </citation>
    <scope>NUCLEOTIDE SEQUENCE</scope>
    <source>
        <strain evidence="8">G3</strain>
    </source>
</reference>
<dbReference type="InterPro" id="IPR001005">
    <property type="entry name" value="SANT/Myb"/>
</dbReference>
<dbReference type="InterPro" id="IPR009057">
    <property type="entry name" value="Homeodomain-like_sf"/>
</dbReference>
<dbReference type="FunFam" id="1.10.10.60:FF:000010">
    <property type="entry name" value="Transcriptional activator Myb isoform A"/>
    <property type="match status" value="1"/>
</dbReference>
<organism evidence="8 9">
    <name type="scientific">Trichomonas vaginalis (strain ATCC PRA-98 / G3)</name>
    <dbReference type="NCBI Taxonomy" id="412133"/>
    <lineage>
        <taxon>Eukaryota</taxon>
        <taxon>Metamonada</taxon>
        <taxon>Parabasalia</taxon>
        <taxon>Trichomonadida</taxon>
        <taxon>Trichomonadidae</taxon>
        <taxon>Trichomonas</taxon>
    </lineage>
</organism>